<reference evidence="2" key="2">
    <citation type="submission" date="2001-06" db="EMBL/GenBank/DDBJ databases">
        <title>Oryza sativa nipponbare(GA3) genomic DNA, chromosome 6, PAC clone:P0531C01.</title>
        <authorList>
            <person name="Sasaki T."/>
            <person name="Matsumoto T."/>
            <person name="Yamamoto K."/>
        </authorList>
    </citation>
    <scope>NUCLEOTIDE SEQUENCE</scope>
</reference>
<organism evidence="2 3">
    <name type="scientific">Oryza sativa subsp. japonica</name>
    <name type="common">Rice</name>
    <dbReference type="NCBI Taxonomy" id="39947"/>
    <lineage>
        <taxon>Eukaryota</taxon>
        <taxon>Viridiplantae</taxon>
        <taxon>Streptophyta</taxon>
        <taxon>Embryophyta</taxon>
        <taxon>Tracheophyta</taxon>
        <taxon>Spermatophyta</taxon>
        <taxon>Magnoliopsida</taxon>
        <taxon>Liliopsida</taxon>
        <taxon>Poales</taxon>
        <taxon>Poaceae</taxon>
        <taxon>BOP clade</taxon>
        <taxon>Oryzoideae</taxon>
        <taxon>Oryzeae</taxon>
        <taxon>Oryzinae</taxon>
        <taxon>Oryza</taxon>
        <taxon>Oryza sativa</taxon>
    </lineage>
</organism>
<proteinExistence type="predicted"/>
<evidence type="ECO:0000313" key="2">
    <source>
        <dbReference type="EMBL" id="BAD32959.1"/>
    </source>
</evidence>
<dbReference type="MINT" id="Q69WI0"/>
<name>Q69WI0_ORYSJ</name>
<dbReference type="AlphaFoldDB" id="Q69WI0"/>
<gene>
    <name evidence="2" type="ORF">P0531C01.10</name>
    <name evidence="1" type="ORF">P0577H07.18</name>
</gene>
<evidence type="ECO:0000313" key="3">
    <source>
        <dbReference type="Proteomes" id="UP000000763"/>
    </source>
</evidence>
<dbReference type="EMBL" id="AP003619">
    <property type="protein sequence ID" value="BAD32890.1"/>
    <property type="molecule type" value="Genomic_DNA"/>
</dbReference>
<reference evidence="3" key="3">
    <citation type="journal article" date="2005" name="Nature">
        <title>The map-based sequence of the rice genome.</title>
        <authorList>
            <consortium name="International rice genome sequencing project (IRGSP)"/>
            <person name="Matsumoto T."/>
            <person name="Wu J."/>
            <person name="Kanamori H."/>
            <person name="Katayose Y."/>
            <person name="Fujisawa M."/>
            <person name="Namiki N."/>
            <person name="Mizuno H."/>
            <person name="Yamamoto K."/>
            <person name="Antonio B.A."/>
            <person name="Baba T."/>
            <person name="Sakata K."/>
            <person name="Nagamura Y."/>
            <person name="Aoki H."/>
            <person name="Arikawa K."/>
            <person name="Arita K."/>
            <person name="Bito T."/>
            <person name="Chiden Y."/>
            <person name="Fujitsuka N."/>
            <person name="Fukunaka R."/>
            <person name="Hamada M."/>
            <person name="Harada C."/>
            <person name="Hayashi A."/>
            <person name="Hijishita S."/>
            <person name="Honda M."/>
            <person name="Hosokawa S."/>
            <person name="Ichikawa Y."/>
            <person name="Idonuma A."/>
            <person name="Iijima M."/>
            <person name="Ikeda M."/>
            <person name="Ikeno M."/>
            <person name="Ito K."/>
            <person name="Ito S."/>
            <person name="Ito T."/>
            <person name="Ito Y."/>
            <person name="Ito Y."/>
            <person name="Iwabuchi A."/>
            <person name="Kamiya K."/>
            <person name="Karasawa W."/>
            <person name="Kurita K."/>
            <person name="Katagiri S."/>
            <person name="Kikuta A."/>
            <person name="Kobayashi H."/>
            <person name="Kobayashi N."/>
            <person name="Machita K."/>
            <person name="Maehara T."/>
            <person name="Masukawa M."/>
            <person name="Mizubayashi T."/>
            <person name="Mukai Y."/>
            <person name="Nagasaki H."/>
            <person name="Nagata Y."/>
            <person name="Naito S."/>
            <person name="Nakashima M."/>
            <person name="Nakama Y."/>
            <person name="Nakamichi Y."/>
            <person name="Nakamura M."/>
            <person name="Meguro A."/>
            <person name="Negishi M."/>
            <person name="Ohta I."/>
            <person name="Ohta T."/>
            <person name="Okamoto M."/>
            <person name="Ono N."/>
            <person name="Saji S."/>
            <person name="Sakaguchi M."/>
            <person name="Sakai K."/>
            <person name="Shibata M."/>
            <person name="Shimokawa T."/>
            <person name="Song J."/>
            <person name="Takazaki Y."/>
            <person name="Terasawa K."/>
            <person name="Tsugane M."/>
            <person name="Tsuji K."/>
            <person name="Ueda S."/>
            <person name="Waki K."/>
            <person name="Yamagata H."/>
            <person name="Yamamoto M."/>
            <person name="Yamamoto S."/>
            <person name="Yamane H."/>
            <person name="Yoshiki S."/>
            <person name="Yoshihara R."/>
            <person name="Yukawa K."/>
            <person name="Zhong H."/>
            <person name="Yano M."/>
            <person name="Yuan Q."/>
            <person name="Ouyang S."/>
            <person name="Liu J."/>
            <person name="Jones K.M."/>
            <person name="Gansberger K."/>
            <person name="Moffat K."/>
            <person name="Hill J."/>
            <person name="Bera J."/>
            <person name="Fadrosh D."/>
            <person name="Jin S."/>
            <person name="Johri S."/>
            <person name="Kim M."/>
            <person name="Overton L."/>
            <person name="Reardon M."/>
            <person name="Tsitrin T."/>
            <person name="Vuong H."/>
            <person name="Weaver B."/>
            <person name="Ciecko A."/>
            <person name="Tallon L."/>
            <person name="Jackson J."/>
            <person name="Pai G."/>
            <person name="Aken S.V."/>
            <person name="Utterback T."/>
            <person name="Reidmuller S."/>
            <person name="Feldblyum T."/>
            <person name="Hsiao J."/>
            <person name="Zismann V."/>
            <person name="Iobst S."/>
            <person name="de Vazeille A.R."/>
            <person name="Buell C.R."/>
            <person name="Ying K."/>
            <person name="Li Y."/>
            <person name="Lu T."/>
            <person name="Huang Y."/>
            <person name="Zhao Q."/>
            <person name="Feng Q."/>
            <person name="Zhang L."/>
            <person name="Zhu J."/>
            <person name="Weng Q."/>
            <person name="Mu J."/>
            <person name="Lu Y."/>
            <person name="Fan D."/>
            <person name="Liu Y."/>
            <person name="Guan J."/>
            <person name="Zhang Y."/>
            <person name="Yu S."/>
            <person name="Liu X."/>
            <person name="Zhang Y."/>
            <person name="Hong G."/>
            <person name="Han B."/>
            <person name="Choisne N."/>
            <person name="Demange N."/>
            <person name="Orjeda G."/>
            <person name="Samain S."/>
            <person name="Cattolico L."/>
            <person name="Pelletier E."/>
            <person name="Couloux A."/>
            <person name="Segurens B."/>
            <person name="Wincker P."/>
            <person name="D'Hont A."/>
            <person name="Scarpelli C."/>
            <person name="Weissenbach J."/>
            <person name="Salanoubat M."/>
            <person name="Quetier F."/>
            <person name="Yu Y."/>
            <person name="Kim H.R."/>
            <person name="Rambo T."/>
            <person name="Currie J."/>
            <person name="Collura K."/>
            <person name="Luo M."/>
            <person name="Yang T."/>
            <person name="Ammiraju J.S.S."/>
            <person name="Engler F."/>
            <person name="Soderlund C."/>
            <person name="Wing R.A."/>
            <person name="Palmer L.E."/>
            <person name="de la Bastide M."/>
            <person name="Spiegel L."/>
            <person name="Nascimento L."/>
            <person name="Zutavern T."/>
            <person name="O'Shaughnessy A."/>
            <person name="Dike S."/>
            <person name="Dedhia N."/>
            <person name="Preston R."/>
            <person name="Balija V."/>
            <person name="McCombie W.R."/>
            <person name="Chow T."/>
            <person name="Chen H."/>
            <person name="Chung M."/>
            <person name="Chen C."/>
            <person name="Shaw J."/>
            <person name="Wu H."/>
            <person name="Hsiao K."/>
            <person name="Chao Y."/>
            <person name="Chu M."/>
            <person name="Cheng C."/>
            <person name="Hour A."/>
            <person name="Lee P."/>
            <person name="Lin S."/>
            <person name="Lin Y."/>
            <person name="Liou J."/>
            <person name="Liu S."/>
            <person name="Hsing Y."/>
            <person name="Raghuvanshi S."/>
            <person name="Mohanty A."/>
            <person name="Bharti A.K."/>
            <person name="Gaur A."/>
            <person name="Gupta V."/>
            <person name="Kumar D."/>
            <person name="Ravi V."/>
            <person name="Vij S."/>
            <person name="Kapur A."/>
            <person name="Khurana P."/>
            <person name="Khurana P."/>
            <person name="Khurana J.P."/>
            <person name="Tyagi A.K."/>
            <person name="Gaikwad K."/>
            <person name="Singh A."/>
            <person name="Dalal V."/>
            <person name="Srivastava S."/>
            <person name="Dixit A."/>
            <person name="Pal A.K."/>
            <person name="Ghazi I.A."/>
            <person name="Yadav M."/>
            <person name="Pandit A."/>
            <person name="Bhargava A."/>
            <person name="Sureshbabu K."/>
            <person name="Batra K."/>
            <person name="Sharma T.R."/>
            <person name="Mohapatra T."/>
            <person name="Singh N.K."/>
            <person name="Messing J."/>
            <person name="Nelson A.B."/>
            <person name="Fuks G."/>
            <person name="Kavchok S."/>
            <person name="Keizer G."/>
            <person name="Linton E."/>
            <person name="Llaca V."/>
            <person name="Song R."/>
            <person name="Tanyolac B."/>
            <person name="Young S."/>
            <person name="Ho-Il K."/>
            <person name="Hahn J.H."/>
            <person name="Sangsakoo G."/>
            <person name="Vanavichit A."/>
            <person name="de Mattos Luiz.A.T."/>
            <person name="Zimmer P.D."/>
            <person name="Malone G."/>
            <person name="Dellagostin O."/>
            <person name="de Oliveira A.C."/>
            <person name="Bevan M."/>
            <person name="Bancroft I."/>
            <person name="Minx P."/>
            <person name="Cordum H."/>
            <person name="Wilson R."/>
            <person name="Cheng Z."/>
            <person name="Jin W."/>
            <person name="Jiang J."/>
            <person name="Leong S.A."/>
            <person name="Iwama H."/>
            <person name="Gojobori T."/>
            <person name="Itoh T."/>
            <person name="Niimura Y."/>
            <person name="Fujii Y."/>
            <person name="Habara T."/>
            <person name="Sakai H."/>
            <person name="Sato Y."/>
            <person name="Wilson G."/>
            <person name="Kumar K."/>
            <person name="McCouch S."/>
            <person name="Juretic N."/>
            <person name="Hoen D."/>
            <person name="Wright S."/>
            <person name="Bruskiewich R."/>
            <person name="Bureau T."/>
            <person name="Miyao A."/>
            <person name="Hirochika H."/>
            <person name="Nishikawa T."/>
            <person name="Kadowaki K."/>
            <person name="Sugiura M."/>
            <person name="Burr B."/>
            <person name="Sasaki T."/>
        </authorList>
    </citation>
    <scope>NUCLEOTIDE SEQUENCE [LARGE SCALE GENOMIC DNA]</scope>
    <source>
        <strain evidence="3">cv. Nipponbare</strain>
    </source>
</reference>
<dbReference type="IntAct" id="Q69WI0">
    <property type="interactions" value="1"/>
</dbReference>
<dbReference type="Proteomes" id="UP000000763">
    <property type="component" value="Chromosome 6"/>
</dbReference>
<evidence type="ECO:0000313" key="1">
    <source>
        <dbReference type="EMBL" id="BAD32890.1"/>
    </source>
</evidence>
<accession>Q69WI0</accession>
<dbReference type="EMBL" id="AP003763">
    <property type="protein sequence ID" value="BAD32959.1"/>
    <property type="molecule type" value="Genomic_DNA"/>
</dbReference>
<sequence>MVVPRCVLEHDTMEKVDNRRGKQEKNWERRWQELGPLRERTPGWLDATGRGPPSFSTPMSYGVEEGRGPRSDGSHCCRDLGADAKDLSGAVATAGEEGAPEDDQAALAAAVEPVVVVAVAIGGVTGGGAEQQTTRTQMQAMEERISAVEQKQQQMPMFLMRGMKNLGVLHMLIDRQNQHGENRELGDTLYMKCLRVPPRCNGPMMTPSPDIDSRPMITLSLSNFGVNSVIQPKFT</sequence>
<reference evidence="1" key="1">
    <citation type="submission" date="2001-05" db="EMBL/GenBank/DDBJ databases">
        <title>Oryza sativa nipponbare(GA3) genomic DNA, chromosome 6, PAC clone:P0577H07.</title>
        <authorList>
            <person name="Sasaki T."/>
            <person name="Matsumoto T."/>
            <person name="Yamamoto K."/>
        </authorList>
    </citation>
    <scope>NUCLEOTIDE SEQUENCE</scope>
</reference>
<reference evidence="3" key="4">
    <citation type="journal article" date="2008" name="Nucleic Acids Res.">
        <title>The rice annotation project database (RAP-DB): 2008 update.</title>
        <authorList>
            <consortium name="The rice annotation project (RAP)"/>
        </authorList>
    </citation>
    <scope>GENOME REANNOTATION</scope>
    <source>
        <strain evidence="3">cv. Nipponbare</strain>
    </source>
</reference>
<protein>
    <submittedName>
        <fullName evidence="2">Uncharacterized protein</fullName>
    </submittedName>
</protein>